<evidence type="ECO:0000256" key="2">
    <source>
        <dbReference type="RuleBase" id="RU362097"/>
    </source>
</evidence>
<dbReference type="Proteomes" id="UP000226525">
    <property type="component" value="Unassembled WGS sequence"/>
</dbReference>
<dbReference type="GO" id="GO:0015562">
    <property type="term" value="F:efflux transmembrane transporter activity"/>
    <property type="evidence" value="ECO:0007669"/>
    <property type="project" value="InterPro"/>
</dbReference>
<keyword evidence="2" id="KW-0564">Palmitate</keyword>
<sequence>MWLILACCLGIGCTSLPEPKLTKIDPAVPQNWSDPSTSYSRVRPWLADFRDEQLQALIKEAQDNSPGLQATALRIELAQSRLKALGVSNGPDFNTSVGTSVSHSYSRLTPDLGDYTQNFNLNFQISWEADLWNRLSNQERSAALSIEAQIRDQQASRLALAANVARAWFEAIETVSQLQLLQQRKANLLDRLQVVEESFQLNLNDALDVHLARSDVASQDNRIIGLRLQRNKAIQSLEALLGRTPTGQLSLPKELPDLPAIPGTGLPSELLQRRPDLLAVEQRLKAADQAAIVAYKARFPRFSLNSSVGARSEDVDKLLDLESMIWSLGVNLTQPLWNGTELEANMEQANIQTRLVALDYNRILLNALQEVEAALSAETLLAEQEAAIRRSATEARNAEDLAEEQYVTGLVSFVTVLEAQRRAFDARSALIQVRSDRLQNRIQLHLALGGDFALPAQPPASG</sequence>
<proteinExistence type="inferred from homology"/>
<dbReference type="PANTHER" id="PTHR30203">
    <property type="entry name" value="OUTER MEMBRANE CATION EFFLUX PROTEIN"/>
    <property type="match status" value="1"/>
</dbReference>
<gene>
    <name evidence="3" type="ORF">CMN54_14505</name>
</gene>
<dbReference type="InterPro" id="IPR010131">
    <property type="entry name" value="MdtP/NodT-like"/>
</dbReference>
<name>A0A2D6YNB2_9DELT</name>
<keyword evidence="2" id="KW-1134">Transmembrane beta strand</keyword>
<dbReference type="NCBIfam" id="TIGR01845">
    <property type="entry name" value="outer_NodT"/>
    <property type="match status" value="1"/>
</dbReference>
<keyword evidence="2" id="KW-0472">Membrane</keyword>
<comment type="caution">
    <text evidence="3">The sequence shown here is derived from an EMBL/GenBank/DDBJ whole genome shotgun (WGS) entry which is preliminary data.</text>
</comment>
<dbReference type="Gene3D" id="2.20.200.10">
    <property type="entry name" value="Outer membrane efflux proteins (OEP)"/>
    <property type="match status" value="1"/>
</dbReference>
<keyword evidence="2" id="KW-0812">Transmembrane</keyword>
<dbReference type="Pfam" id="PF02321">
    <property type="entry name" value="OEP"/>
    <property type="match status" value="2"/>
</dbReference>
<organism evidence="3 4">
    <name type="scientific">SAR324 cluster bacterium</name>
    <dbReference type="NCBI Taxonomy" id="2024889"/>
    <lineage>
        <taxon>Bacteria</taxon>
        <taxon>Deltaproteobacteria</taxon>
        <taxon>SAR324 cluster</taxon>
    </lineage>
</organism>
<evidence type="ECO:0000313" key="3">
    <source>
        <dbReference type="EMBL" id="MAH64622.1"/>
    </source>
</evidence>
<evidence type="ECO:0000313" key="4">
    <source>
        <dbReference type="Proteomes" id="UP000226525"/>
    </source>
</evidence>
<dbReference type="Gene3D" id="1.20.1600.10">
    <property type="entry name" value="Outer membrane efflux proteins (OEP)"/>
    <property type="match status" value="1"/>
</dbReference>
<dbReference type="GO" id="GO:0005886">
    <property type="term" value="C:plasma membrane"/>
    <property type="evidence" value="ECO:0007669"/>
    <property type="project" value="UniProtKB-SubCell"/>
</dbReference>
<evidence type="ECO:0000256" key="1">
    <source>
        <dbReference type="ARBA" id="ARBA00007613"/>
    </source>
</evidence>
<dbReference type="SUPFAM" id="SSF56954">
    <property type="entry name" value="Outer membrane efflux proteins (OEP)"/>
    <property type="match status" value="1"/>
</dbReference>
<comment type="subcellular location">
    <subcellularLocation>
        <location evidence="2">Cell membrane</location>
        <topology evidence="2">Lipid-anchor</topology>
    </subcellularLocation>
</comment>
<protein>
    <recommendedName>
        <fullName evidence="5">Transporter</fullName>
    </recommendedName>
</protein>
<dbReference type="EMBL" id="NZEX01000176">
    <property type="protein sequence ID" value="MAH64622.1"/>
    <property type="molecule type" value="Genomic_DNA"/>
</dbReference>
<dbReference type="AlphaFoldDB" id="A0A2D6YNB2"/>
<reference evidence="4" key="1">
    <citation type="submission" date="2017-09" db="EMBL/GenBank/DDBJ databases">
        <title>The Reconstruction of 2,631 Draft Metagenome-Assembled Genomes from the Global Oceans.</title>
        <authorList>
            <person name="Tully B.J."/>
            <person name="Graham E.D."/>
            <person name="Heidelberg J.F."/>
        </authorList>
    </citation>
    <scope>NUCLEOTIDE SEQUENCE [LARGE SCALE GENOMIC DNA]</scope>
</reference>
<dbReference type="InterPro" id="IPR003423">
    <property type="entry name" value="OMP_efflux"/>
</dbReference>
<comment type="similarity">
    <text evidence="1 2">Belongs to the outer membrane factor (OMF) (TC 1.B.17) family.</text>
</comment>
<evidence type="ECO:0008006" key="5">
    <source>
        <dbReference type="Google" id="ProtNLM"/>
    </source>
</evidence>
<keyword evidence="2" id="KW-0449">Lipoprotein</keyword>
<accession>A0A2D6YNB2</accession>